<dbReference type="Gene3D" id="2.40.30.60">
    <property type="entry name" value="RimM"/>
    <property type="match status" value="1"/>
</dbReference>
<dbReference type="GO" id="GO:0005840">
    <property type="term" value="C:ribosome"/>
    <property type="evidence" value="ECO:0007669"/>
    <property type="project" value="InterPro"/>
</dbReference>
<dbReference type="Pfam" id="PF05239">
    <property type="entry name" value="PRC"/>
    <property type="match status" value="1"/>
</dbReference>
<dbReference type="OrthoDB" id="9783509at2"/>
<dbReference type="InterPro" id="IPR036976">
    <property type="entry name" value="RimM_N_sf"/>
</dbReference>
<feature type="domain" description="PRC-barrel" evidence="7">
    <location>
        <begin position="104"/>
        <end position="176"/>
    </location>
</feature>
<protein>
    <recommendedName>
        <fullName evidence="5">Ribosome maturation factor RimM</fullName>
    </recommendedName>
</protein>
<dbReference type="InterPro" id="IPR009000">
    <property type="entry name" value="Transl_B-barrel_sf"/>
</dbReference>
<name>A0A1H6R406_9GAMM</name>
<dbReference type="GO" id="GO:0043022">
    <property type="term" value="F:ribosome binding"/>
    <property type="evidence" value="ECO:0007669"/>
    <property type="project" value="InterPro"/>
</dbReference>
<keyword evidence="1 5" id="KW-0963">Cytoplasm</keyword>
<reference evidence="9" key="1">
    <citation type="submission" date="2016-10" db="EMBL/GenBank/DDBJ databases">
        <authorList>
            <person name="Varghese N."/>
            <person name="Submissions S."/>
        </authorList>
    </citation>
    <scope>NUCLEOTIDE SEQUENCE [LARGE SCALE GENOMIC DNA]</scope>
    <source>
        <strain evidence="9">DSM 7165</strain>
    </source>
</reference>
<comment type="subcellular location">
    <subcellularLocation>
        <location evidence="5">Cytoplasm</location>
    </subcellularLocation>
</comment>
<keyword evidence="9" id="KW-1185">Reference proteome</keyword>
<dbReference type="GO" id="GO:0042274">
    <property type="term" value="P:ribosomal small subunit biogenesis"/>
    <property type="evidence" value="ECO:0007669"/>
    <property type="project" value="UniProtKB-UniRule"/>
</dbReference>
<dbReference type="RefSeq" id="WP_093308503.1">
    <property type="nucleotide sequence ID" value="NZ_FNYH01000002.1"/>
</dbReference>
<dbReference type="EMBL" id="FNYH01000002">
    <property type="protein sequence ID" value="SEI46520.1"/>
    <property type="molecule type" value="Genomic_DNA"/>
</dbReference>
<sequence>MTDLKHTLPDADYIQLGRVTSVFGIKGAVKVYSYTQPVENIFKYPRWLLKLNGQYQNFELVSGRRQGKVLVAQLRECQTREAAQALAGAEILLAKDKLPALENNEYYWHQLEGLQVFTTDGHCLGQVDYLIETGANDVLVIKPTAASFDQRERLLPWLPDQVILEVDLLTSRLLVDWDIDF</sequence>
<dbReference type="STRING" id="64971.SAMN05421831_102158"/>
<dbReference type="Pfam" id="PF01782">
    <property type="entry name" value="RimM"/>
    <property type="match status" value="1"/>
</dbReference>
<dbReference type="InterPro" id="IPR011961">
    <property type="entry name" value="RimM"/>
</dbReference>
<comment type="similarity">
    <text evidence="5">Belongs to the RimM family.</text>
</comment>
<dbReference type="PANTHER" id="PTHR33692">
    <property type="entry name" value="RIBOSOME MATURATION FACTOR RIMM"/>
    <property type="match status" value="1"/>
</dbReference>
<dbReference type="HAMAP" id="MF_00014">
    <property type="entry name" value="Ribosome_mat_RimM"/>
    <property type="match status" value="1"/>
</dbReference>
<comment type="function">
    <text evidence="5">An accessory protein needed during the final step in the assembly of 30S ribosomal subunit, possibly for assembly of the head region. Essential for efficient processing of 16S rRNA. May be needed both before and after RbfA during the maturation of 16S rRNA. It has affinity for free ribosomal 30S subunits but not for 70S ribosomes.</text>
</comment>
<evidence type="ECO:0000256" key="3">
    <source>
        <dbReference type="ARBA" id="ARBA00022552"/>
    </source>
</evidence>
<evidence type="ECO:0000256" key="1">
    <source>
        <dbReference type="ARBA" id="ARBA00022490"/>
    </source>
</evidence>
<keyword evidence="4 5" id="KW-0143">Chaperone</keyword>
<dbReference type="SUPFAM" id="SSF50346">
    <property type="entry name" value="PRC-barrel domain"/>
    <property type="match status" value="1"/>
</dbReference>
<evidence type="ECO:0000313" key="8">
    <source>
        <dbReference type="EMBL" id="SEI46520.1"/>
    </source>
</evidence>
<dbReference type="AlphaFoldDB" id="A0A1H6R406"/>
<keyword evidence="2 5" id="KW-0690">Ribosome biogenesis</keyword>
<keyword evidence="3 5" id="KW-0698">rRNA processing</keyword>
<feature type="domain" description="RimM N-terminal" evidence="6">
    <location>
        <begin position="16"/>
        <end position="96"/>
    </location>
</feature>
<comment type="subunit">
    <text evidence="5">Binds ribosomal protein uS19.</text>
</comment>
<evidence type="ECO:0000256" key="5">
    <source>
        <dbReference type="HAMAP-Rule" id="MF_00014"/>
    </source>
</evidence>
<dbReference type="GO" id="GO:0005737">
    <property type="term" value="C:cytoplasm"/>
    <property type="evidence" value="ECO:0007669"/>
    <property type="project" value="UniProtKB-SubCell"/>
</dbReference>
<evidence type="ECO:0000259" key="6">
    <source>
        <dbReference type="Pfam" id="PF01782"/>
    </source>
</evidence>
<gene>
    <name evidence="5" type="primary">rimM</name>
    <name evidence="8" type="ORF">SAMN05421831_102158</name>
</gene>
<organism evidence="8 9">
    <name type="scientific">Allopseudospirillum japonicum</name>
    <dbReference type="NCBI Taxonomy" id="64971"/>
    <lineage>
        <taxon>Bacteria</taxon>
        <taxon>Pseudomonadati</taxon>
        <taxon>Pseudomonadota</taxon>
        <taxon>Gammaproteobacteria</taxon>
        <taxon>Oceanospirillales</taxon>
        <taxon>Oceanospirillaceae</taxon>
        <taxon>Allopseudospirillum</taxon>
    </lineage>
</organism>
<evidence type="ECO:0000256" key="2">
    <source>
        <dbReference type="ARBA" id="ARBA00022517"/>
    </source>
</evidence>
<evidence type="ECO:0000256" key="4">
    <source>
        <dbReference type="ARBA" id="ARBA00023186"/>
    </source>
</evidence>
<evidence type="ECO:0000313" key="9">
    <source>
        <dbReference type="Proteomes" id="UP000242999"/>
    </source>
</evidence>
<dbReference type="InterPro" id="IPR002676">
    <property type="entry name" value="RimM_N"/>
</dbReference>
<dbReference type="NCBIfam" id="TIGR02273">
    <property type="entry name" value="16S_RimM"/>
    <property type="match status" value="1"/>
</dbReference>
<dbReference type="Gene3D" id="2.30.30.240">
    <property type="entry name" value="PRC-barrel domain"/>
    <property type="match status" value="1"/>
</dbReference>
<proteinExistence type="inferred from homology"/>
<dbReference type="GO" id="GO:0006364">
    <property type="term" value="P:rRNA processing"/>
    <property type="evidence" value="ECO:0007669"/>
    <property type="project" value="UniProtKB-UniRule"/>
</dbReference>
<accession>A0A1H6R406</accession>
<evidence type="ECO:0000259" key="7">
    <source>
        <dbReference type="Pfam" id="PF05239"/>
    </source>
</evidence>
<dbReference type="Proteomes" id="UP000242999">
    <property type="component" value="Unassembled WGS sequence"/>
</dbReference>
<dbReference type="InterPro" id="IPR011033">
    <property type="entry name" value="PRC_barrel-like_sf"/>
</dbReference>
<dbReference type="SUPFAM" id="SSF50447">
    <property type="entry name" value="Translation proteins"/>
    <property type="match status" value="1"/>
</dbReference>
<dbReference type="InterPro" id="IPR027275">
    <property type="entry name" value="PRC-brl_dom"/>
</dbReference>
<comment type="domain">
    <text evidence="5">The PRC barrel domain binds ribosomal protein uS19.</text>
</comment>
<dbReference type="PANTHER" id="PTHR33692:SF1">
    <property type="entry name" value="RIBOSOME MATURATION FACTOR RIMM"/>
    <property type="match status" value="1"/>
</dbReference>